<evidence type="ECO:0000256" key="2">
    <source>
        <dbReference type="ARBA" id="ARBA00023002"/>
    </source>
</evidence>
<comment type="catalytic activity">
    <reaction evidence="4 5">
        <text>[thioredoxin]-disulfide + L-methionine + H2O = L-methionine (S)-S-oxide + [thioredoxin]-dithiol</text>
        <dbReference type="Rhea" id="RHEA:19993"/>
        <dbReference type="Rhea" id="RHEA-COMP:10698"/>
        <dbReference type="Rhea" id="RHEA-COMP:10700"/>
        <dbReference type="ChEBI" id="CHEBI:15377"/>
        <dbReference type="ChEBI" id="CHEBI:29950"/>
        <dbReference type="ChEBI" id="CHEBI:50058"/>
        <dbReference type="ChEBI" id="CHEBI:57844"/>
        <dbReference type="ChEBI" id="CHEBI:58772"/>
        <dbReference type="EC" id="1.8.4.11"/>
    </reaction>
</comment>
<dbReference type="AlphaFoldDB" id="A0A841C4T7"/>
<evidence type="ECO:0000256" key="1">
    <source>
        <dbReference type="ARBA" id="ARBA00005591"/>
    </source>
</evidence>
<dbReference type="RefSeq" id="WP_183538303.1">
    <property type="nucleotide sequence ID" value="NZ_DASWOY010000024.1"/>
</dbReference>
<keyword evidence="2 5" id="KW-0560">Oxidoreductase</keyword>
<evidence type="ECO:0000256" key="3">
    <source>
        <dbReference type="ARBA" id="ARBA00047806"/>
    </source>
</evidence>
<dbReference type="GO" id="GO:0008113">
    <property type="term" value="F:peptide-methionine (S)-S-oxide reductase activity"/>
    <property type="evidence" value="ECO:0007669"/>
    <property type="project" value="UniProtKB-UniRule"/>
</dbReference>
<evidence type="ECO:0000256" key="4">
    <source>
        <dbReference type="ARBA" id="ARBA00048782"/>
    </source>
</evidence>
<gene>
    <name evidence="5" type="primary">msrA</name>
    <name evidence="7" type="ORF">HNQ37_000145</name>
</gene>
<dbReference type="PANTHER" id="PTHR43774:SF1">
    <property type="entry name" value="PEPTIDE METHIONINE SULFOXIDE REDUCTASE MSRA 2"/>
    <property type="match status" value="1"/>
</dbReference>
<evidence type="ECO:0000259" key="6">
    <source>
        <dbReference type="Pfam" id="PF01625"/>
    </source>
</evidence>
<dbReference type="SUPFAM" id="SSF55068">
    <property type="entry name" value="Peptide methionine sulfoxide reductase"/>
    <property type="match status" value="1"/>
</dbReference>
<dbReference type="PANTHER" id="PTHR43774">
    <property type="entry name" value="PEPTIDE METHIONINE SULFOXIDE REDUCTASE"/>
    <property type="match status" value="1"/>
</dbReference>
<evidence type="ECO:0000313" key="8">
    <source>
        <dbReference type="Proteomes" id="UP000562464"/>
    </source>
</evidence>
<feature type="active site" evidence="5">
    <location>
        <position position="11"/>
    </location>
</feature>
<sequence>MNEKAIFAGGCFWCMVEPFETRPGIISVLSGFTGGDKEFPTYDEVSGHWTGHVEAVQIEFDNEIVSYSDLLELYWQLIDPTDANGQFYDRGDSYRPVIFVSSSEQAALAEKSKKALQASGRFGTLEIIVPIKEATTFWPAEEYHQDFYKKNPVRYAAVHKIREKFAKKVWPEFNKKSKSLFWKK</sequence>
<evidence type="ECO:0000256" key="5">
    <source>
        <dbReference type="HAMAP-Rule" id="MF_01401"/>
    </source>
</evidence>
<feature type="domain" description="Peptide methionine sulphoxide reductase MsrA" evidence="6">
    <location>
        <begin position="4"/>
        <end position="156"/>
    </location>
</feature>
<comment type="catalytic activity">
    <reaction evidence="3 5">
        <text>L-methionyl-[protein] + [thioredoxin]-disulfide + H2O = L-methionyl-(S)-S-oxide-[protein] + [thioredoxin]-dithiol</text>
        <dbReference type="Rhea" id="RHEA:14217"/>
        <dbReference type="Rhea" id="RHEA-COMP:10698"/>
        <dbReference type="Rhea" id="RHEA-COMP:10700"/>
        <dbReference type="Rhea" id="RHEA-COMP:12313"/>
        <dbReference type="Rhea" id="RHEA-COMP:12315"/>
        <dbReference type="ChEBI" id="CHEBI:15377"/>
        <dbReference type="ChEBI" id="CHEBI:16044"/>
        <dbReference type="ChEBI" id="CHEBI:29950"/>
        <dbReference type="ChEBI" id="CHEBI:44120"/>
        <dbReference type="ChEBI" id="CHEBI:50058"/>
        <dbReference type="EC" id="1.8.4.11"/>
    </reaction>
</comment>
<protein>
    <recommendedName>
        <fullName evidence="5">Peptide methionine sulfoxide reductase MsrA</fullName>
        <shortName evidence="5">Protein-methionine-S-oxide reductase</shortName>
        <ecNumber evidence="5">1.8.4.11</ecNumber>
    </recommendedName>
    <alternativeName>
        <fullName evidence="5">Peptide-methionine (S)-S-oxide reductase</fullName>
        <shortName evidence="5">Peptide Met(O) reductase</shortName>
    </alternativeName>
</protein>
<reference evidence="7 8" key="1">
    <citation type="submission" date="2020-08" db="EMBL/GenBank/DDBJ databases">
        <title>Genomic Encyclopedia of Type Strains, Phase IV (KMG-IV): sequencing the most valuable type-strain genomes for metagenomic binning, comparative biology and taxonomic classification.</title>
        <authorList>
            <person name="Goeker M."/>
        </authorList>
    </citation>
    <scope>NUCLEOTIDE SEQUENCE [LARGE SCALE GENOMIC DNA]</scope>
    <source>
        <strain evidence="7 8">DSM 14925</strain>
    </source>
</reference>
<dbReference type="Gene3D" id="3.30.1060.10">
    <property type="entry name" value="Peptide methionine sulphoxide reductase MsrA"/>
    <property type="match status" value="1"/>
</dbReference>
<dbReference type="EMBL" id="JACHHV010000001">
    <property type="protein sequence ID" value="MBB5887277.1"/>
    <property type="molecule type" value="Genomic_DNA"/>
</dbReference>
<name>A0A841C4T7_9LACT</name>
<dbReference type="EC" id="1.8.4.11" evidence="5"/>
<dbReference type="Proteomes" id="UP000562464">
    <property type="component" value="Unassembled WGS sequence"/>
</dbReference>
<dbReference type="Pfam" id="PF01625">
    <property type="entry name" value="PMSR"/>
    <property type="match status" value="1"/>
</dbReference>
<dbReference type="InterPro" id="IPR002569">
    <property type="entry name" value="Met_Sox_Rdtase_MsrA_dom"/>
</dbReference>
<dbReference type="InterPro" id="IPR036509">
    <property type="entry name" value="Met_Sox_Rdtase_MsrA_sf"/>
</dbReference>
<comment type="function">
    <text evidence="5">Has an important function as a repair enzyme for proteins that have been inactivated by oxidation. Catalyzes the reversible oxidation-reduction of methionine sulfoxide in proteins to methionine.</text>
</comment>
<keyword evidence="8" id="KW-1185">Reference proteome</keyword>
<accession>A0A841C4T7</accession>
<proteinExistence type="inferred from homology"/>
<evidence type="ECO:0000313" key="7">
    <source>
        <dbReference type="EMBL" id="MBB5887277.1"/>
    </source>
</evidence>
<dbReference type="NCBIfam" id="TIGR00401">
    <property type="entry name" value="msrA"/>
    <property type="match status" value="1"/>
</dbReference>
<organism evidence="7 8">
    <name type="scientific">Lactovum miscens</name>
    <dbReference type="NCBI Taxonomy" id="190387"/>
    <lineage>
        <taxon>Bacteria</taxon>
        <taxon>Bacillati</taxon>
        <taxon>Bacillota</taxon>
        <taxon>Bacilli</taxon>
        <taxon>Lactobacillales</taxon>
        <taxon>Streptococcaceae</taxon>
        <taxon>Lactovum</taxon>
    </lineage>
</organism>
<comment type="similarity">
    <text evidence="1 5">Belongs to the MsrA Met sulfoxide reductase family.</text>
</comment>
<comment type="caution">
    <text evidence="7">The sequence shown here is derived from an EMBL/GenBank/DDBJ whole genome shotgun (WGS) entry which is preliminary data.</text>
</comment>
<dbReference type="HAMAP" id="MF_01401">
    <property type="entry name" value="MsrA"/>
    <property type="match status" value="1"/>
</dbReference>